<dbReference type="AlphaFoldDB" id="A0AAD6LHM9"/>
<sequence>MKSFDCGNIKGVGYPFLGSDRPDYCGYPGFGARLQQPGSGDSLILRSTYKLLGIK</sequence>
<reference evidence="1" key="1">
    <citation type="journal article" date="2023" name="Mol. Ecol. Resour.">
        <title>Chromosome-level genome assembly of a triploid poplar Populus alba 'Berolinensis'.</title>
        <authorList>
            <person name="Chen S."/>
            <person name="Yu Y."/>
            <person name="Wang X."/>
            <person name="Wang S."/>
            <person name="Zhang T."/>
            <person name="Zhou Y."/>
            <person name="He R."/>
            <person name="Meng N."/>
            <person name="Wang Y."/>
            <person name="Liu W."/>
            <person name="Liu Z."/>
            <person name="Liu J."/>
            <person name="Guo Q."/>
            <person name="Huang H."/>
            <person name="Sederoff R.R."/>
            <person name="Wang G."/>
            <person name="Qu G."/>
            <person name="Chen S."/>
        </authorList>
    </citation>
    <scope>NUCLEOTIDE SEQUENCE</scope>
    <source>
        <strain evidence="1">SC-2020</strain>
    </source>
</reference>
<evidence type="ECO:0000313" key="1">
    <source>
        <dbReference type="EMBL" id="KAJ6960931.1"/>
    </source>
</evidence>
<protein>
    <submittedName>
        <fullName evidence="1">Uncharacterized protein</fullName>
    </submittedName>
</protein>
<dbReference type="Proteomes" id="UP001164929">
    <property type="component" value="Chromosome 17"/>
</dbReference>
<dbReference type="GO" id="GO:0030247">
    <property type="term" value="F:polysaccharide binding"/>
    <property type="evidence" value="ECO:0007669"/>
    <property type="project" value="InterPro"/>
</dbReference>
<evidence type="ECO:0000313" key="2">
    <source>
        <dbReference type="Proteomes" id="UP001164929"/>
    </source>
</evidence>
<organism evidence="1 2">
    <name type="scientific">Populus alba x Populus x berolinensis</name>
    <dbReference type="NCBI Taxonomy" id="444605"/>
    <lineage>
        <taxon>Eukaryota</taxon>
        <taxon>Viridiplantae</taxon>
        <taxon>Streptophyta</taxon>
        <taxon>Embryophyta</taxon>
        <taxon>Tracheophyta</taxon>
        <taxon>Spermatophyta</taxon>
        <taxon>Magnoliopsida</taxon>
        <taxon>eudicotyledons</taxon>
        <taxon>Gunneridae</taxon>
        <taxon>Pentapetalae</taxon>
        <taxon>rosids</taxon>
        <taxon>fabids</taxon>
        <taxon>Malpighiales</taxon>
        <taxon>Salicaceae</taxon>
        <taxon>Saliceae</taxon>
        <taxon>Populus</taxon>
    </lineage>
</organism>
<name>A0AAD6LHM9_9ROSI</name>
<comment type="caution">
    <text evidence="1">The sequence shown here is derived from an EMBL/GenBank/DDBJ whole genome shotgun (WGS) entry which is preliminary data.</text>
</comment>
<accession>A0AAD6LHM9</accession>
<dbReference type="EMBL" id="JAQIZT010000017">
    <property type="protein sequence ID" value="KAJ6960931.1"/>
    <property type="molecule type" value="Genomic_DNA"/>
</dbReference>
<proteinExistence type="predicted"/>
<keyword evidence="2" id="KW-1185">Reference proteome</keyword>
<dbReference type="GO" id="GO:0016020">
    <property type="term" value="C:membrane"/>
    <property type="evidence" value="ECO:0007669"/>
    <property type="project" value="UniProtKB-SubCell"/>
</dbReference>
<gene>
    <name evidence="1" type="ORF">NC653_038816</name>
</gene>